<evidence type="ECO:0000313" key="2">
    <source>
        <dbReference type="EMBL" id="CAA9522636.1"/>
    </source>
</evidence>
<reference evidence="2" key="1">
    <citation type="submission" date="2020-02" db="EMBL/GenBank/DDBJ databases">
        <authorList>
            <person name="Meier V. D."/>
        </authorList>
    </citation>
    <scope>NUCLEOTIDE SEQUENCE</scope>
    <source>
        <strain evidence="2">AVDCRST_MAG53</strain>
    </source>
</reference>
<keyword evidence="1" id="KW-0472">Membrane</keyword>
<name>A0A6J4THD1_9ACTN</name>
<evidence type="ECO:0008006" key="3">
    <source>
        <dbReference type="Google" id="ProtNLM"/>
    </source>
</evidence>
<dbReference type="Pfam" id="PF09656">
    <property type="entry name" value="PGPGW"/>
    <property type="match status" value="1"/>
</dbReference>
<evidence type="ECO:0000256" key="1">
    <source>
        <dbReference type="SAM" id="Phobius"/>
    </source>
</evidence>
<keyword evidence="1" id="KW-0812">Transmembrane</keyword>
<organism evidence="2">
    <name type="scientific">uncultured Solirubrobacteraceae bacterium</name>
    <dbReference type="NCBI Taxonomy" id="1162706"/>
    <lineage>
        <taxon>Bacteria</taxon>
        <taxon>Bacillati</taxon>
        <taxon>Actinomycetota</taxon>
        <taxon>Thermoleophilia</taxon>
        <taxon>Solirubrobacterales</taxon>
        <taxon>Solirubrobacteraceae</taxon>
        <taxon>environmental samples</taxon>
    </lineage>
</organism>
<accession>A0A6J4THD1</accession>
<protein>
    <recommendedName>
        <fullName evidence="3">Transmembrane protein (PGPGW)</fullName>
    </recommendedName>
</protein>
<feature type="transmembrane region" description="Helical" evidence="1">
    <location>
        <begin position="60"/>
        <end position="80"/>
    </location>
</feature>
<dbReference type="EMBL" id="CADCVR010000106">
    <property type="protein sequence ID" value="CAA9522636.1"/>
    <property type="molecule type" value="Genomic_DNA"/>
</dbReference>
<keyword evidence="1" id="KW-1133">Transmembrane helix</keyword>
<feature type="transmembrane region" description="Helical" evidence="1">
    <location>
        <begin position="101"/>
        <end position="123"/>
    </location>
</feature>
<feature type="transmembrane region" description="Helical" evidence="1">
    <location>
        <begin position="32"/>
        <end position="54"/>
    </location>
</feature>
<dbReference type="AlphaFoldDB" id="A0A6J4THD1"/>
<dbReference type="InterPro" id="IPR019099">
    <property type="entry name" value="Uncharacterised_PGPGW_TM"/>
</dbReference>
<gene>
    <name evidence="2" type="ORF">AVDCRST_MAG53-3431</name>
</gene>
<sequence length="131" mass="14263">MVTEPPPETNSEPKLVTKVRERRRGFKEHGRLYRGAFVVAGFILVLGGAAMLVLPGPAFVVIPIGLAILSLEFAWAENLLDRSLVKADEAKRRAQETTPRQRILSALAIACGIGAFVVLAILYDIPLIPFA</sequence>
<proteinExistence type="predicted"/>